<dbReference type="Gene3D" id="3.30.450.40">
    <property type="match status" value="1"/>
</dbReference>
<dbReference type="Pfam" id="PF00069">
    <property type="entry name" value="Pkinase"/>
    <property type="match status" value="1"/>
</dbReference>
<dbReference type="InterPro" id="IPR000719">
    <property type="entry name" value="Prot_kinase_dom"/>
</dbReference>
<gene>
    <name evidence="3" type="ORF">J8C06_13150</name>
</gene>
<dbReference type="SUPFAM" id="SSF55781">
    <property type="entry name" value="GAF domain-like"/>
    <property type="match status" value="1"/>
</dbReference>
<evidence type="ECO:0000313" key="4">
    <source>
        <dbReference type="Proteomes" id="UP000676506"/>
    </source>
</evidence>
<dbReference type="PROSITE" id="PS50011">
    <property type="entry name" value="PROTEIN_KINASE_DOM"/>
    <property type="match status" value="1"/>
</dbReference>
<dbReference type="PANTHER" id="PTHR43642">
    <property type="entry name" value="HYBRID SIGNAL TRANSDUCTION HISTIDINE KINASE G"/>
    <property type="match status" value="1"/>
</dbReference>
<dbReference type="InterPro" id="IPR036457">
    <property type="entry name" value="PPM-type-like_dom_sf"/>
</dbReference>
<dbReference type="Pfam" id="PF07228">
    <property type="entry name" value="SpoIIE"/>
    <property type="match status" value="1"/>
</dbReference>
<reference evidence="3 4" key="1">
    <citation type="submission" date="2021-03" db="EMBL/GenBank/DDBJ databases">
        <title>Genomic and phenotypic characterization of Chloracidobacterium isolates provides evidence for multiple species.</title>
        <authorList>
            <person name="Saini M.K."/>
            <person name="Costas A.M.G."/>
            <person name="Tank M."/>
            <person name="Bryant D.A."/>
        </authorList>
    </citation>
    <scope>NUCLEOTIDE SEQUENCE [LARGE SCALE GENOMIC DNA]</scope>
    <source>
        <strain evidence="3 4">BV2-C</strain>
    </source>
</reference>
<dbReference type="InterPro" id="IPR001932">
    <property type="entry name" value="PPM-type_phosphatase-like_dom"/>
</dbReference>
<evidence type="ECO:0000256" key="1">
    <source>
        <dbReference type="SAM" id="Coils"/>
    </source>
</evidence>
<feature type="domain" description="Protein kinase" evidence="2">
    <location>
        <begin position="11"/>
        <end position="283"/>
    </location>
</feature>
<dbReference type="InterPro" id="IPR027417">
    <property type="entry name" value="P-loop_NTPase"/>
</dbReference>
<dbReference type="InterPro" id="IPR053159">
    <property type="entry name" value="Hybrid_Histidine_Kinase"/>
</dbReference>
<keyword evidence="4" id="KW-1185">Reference proteome</keyword>
<dbReference type="Proteomes" id="UP000676506">
    <property type="component" value="Chromosome 2"/>
</dbReference>
<dbReference type="InterPro" id="IPR029016">
    <property type="entry name" value="GAF-like_dom_sf"/>
</dbReference>
<dbReference type="SUPFAM" id="SSF52540">
    <property type="entry name" value="P-loop containing nucleoside triphosphate hydrolases"/>
    <property type="match status" value="1"/>
</dbReference>
<dbReference type="Gene3D" id="3.40.50.300">
    <property type="entry name" value="P-loop containing nucleotide triphosphate hydrolases"/>
    <property type="match status" value="1"/>
</dbReference>
<dbReference type="Gene3D" id="1.10.510.10">
    <property type="entry name" value="Transferase(Phosphotransferase) domain 1"/>
    <property type="match status" value="1"/>
</dbReference>
<keyword evidence="1" id="KW-0175">Coiled coil</keyword>
<dbReference type="Pfam" id="PF01590">
    <property type="entry name" value="GAF"/>
    <property type="match status" value="1"/>
</dbReference>
<dbReference type="SUPFAM" id="SSF56112">
    <property type="entry name" value="Protein kinase-like (PK-like)"/>
    <property type="match status" value="1"/>
</dbReference>
<feature type="coiled-coil region" evidence="1">
    <location>
        <begin position="1497"/>
        <end position="1524"/>
    </location>
</feature>
<evidence type="ECO:0000313" key="3">
    <source>
        <dbReference type="EMBL" id="QUW04711.1"/>
    </source>
</evidence>
<dbReference type="SMART" id="SM00331">
    <property type="entry name" value="PP2C_SIG"/>
    <property type="match status" value="1"/>
</dbReference>
<name>A0ABX8BDE8_9BACT</name>
<dbReference type="Pfam" id="PF13191">
    <property type="entry name" value="AAA_16"/>
    <property type="match status" value="1"/>
</dbReference>
<dbReference type="Gene3D" id="3.60.40.10">
    <property type="entry name" value="PPM-type phosphatase domain"/>
    <property type="match status" value="1"/>
</dbReference>
<evidence type="ECO:0000259" key="2">
    <source>
        <dbReference type="PROSITE" id="PS50011"/>
    </source>
</evidence>
<dbReference type="SMART" id="SM00220">
    <property type="entry name" value="S_TKc"/>
    <property type="match status" value="1"/>
</dbReference>
<dbReference type="CDD" id="cd14014">
    <property type="entry name" value="STKc_PknB_like"/>
    <property type="match status" value="1"/>
</dbReference>
<protein>
    <submittedName>
        <fullName evidence="3">AAA family ATPase</fullName>
    </submittedName>
</protein>
<proteinExistence type="predicted"/>
<sequence length="1775" mass="194882">MLVYDCVPPGYQVLSEVYRSDRTLVLRAQRMETGEPVILKTTVEAVPAAALVLRYDHEWSLLSLLAASQPSAQVARAYDLTRVGHRPVLVAEDFGGQALRYAVNAYTDLPLTERLAIAIEVLTAIESVHAAGILHKDVNPANIVINRTTRQVKLIDFGIAVQSRRVTAGRLAAETFEGTLAYIAPEQTGRLSRTVDARADLYAFGVSLYELLTGTLPFHANDALEMLHGHLALTPPPAHQRNRRLPPVLSDIVAKLMAKSPDDRYQTAAGARFDLAEVLHQLTQQGDHTQPALTPFPLGRRDAATFVVPKRLYGRAREIALLQEAFDRVCQSGHEMVLVSGASGIGKTALIGEIQVPVLARRGFFITGKYDQLRGNTPYSAISAACRQLARQLLAQSDAELASWRATLTAALGSGAAILLPLVPELALIVGEAQPVVEISAMEARPRLESAFASLLGAFATRQRPIVLFLDDVQWADAASLDLLAALARSRHTTQALFILAYRDQETPPGHPLLLTLDAIRATGLTMTHIKLSPLTLESVTQLTAAAMDHAPDATAVAEVVHRKTGGNPFFVRELLERLAADGWLTYQPEQGWRADLAGIATARITEHVVAFLIEKLHRCAPDVQRILQAAACLGNHVETAQVALAAETTVADVQAALEAAVEANLVVGEAVAGRRPTHFLFVHDRVQQAAYELVPEAERQARHWRIGRNLLNDLNPSAPSTSTASSAARLFDIATHLNRGHHLATAAEREELAHLNLHAGRAAKRAAAFAPALVYLQTGLGLLPETAWTTHYELALHLHLEAAEAAFFSARPQTAEGLAQAVFDHARSLADALPAHEVAILAYSAQYRFHDAIGHGRSVLRQLGVDLPEQPTRADIGPLWVRLESRLTSLDLEALLSMPDLEDPQAHAAMRLLYRISVPAFLSDSVLFTLVVLWRVELTLRHGINTLTASSFVALGLVVSGGFDDPARGSLFGRFARNLLDRLPSSEARVRTLTSYYFFLHIWREPVRETIEPLRAAYREGVETGELEFASTALLALTWVGIFIGQPLDALERDVRAHGDAIRALRQERNYRTNQLCLAYTRNLRVKTDDPMQLTWGEGNQPLDDAAVRATGDYGTLGTLAYLRMKLAYFFGDIQRAYEQSVLCETNMTGLQSSCLQPNVYLFGALTRLARLRAGGVDEPEANAMWDWLGQTRRRLARWAELAPMNYAQKLHLVDAEIHAARGETGAALDAYDRAIAVAREQGFIHEEAMANECAARFFLEQGRTKIARAYAADARRAYARWGATEKVRHLDEQFQVALGEVNFLRSTGTHLALTGTGTADHTTTGSTSFDVASVMKAARVLSGEIVQEQLLDALLRIALENAGATRGVLLLPHDDGQWYVEAERDVHQSVDGQPSRRLTETNTLPASVIHLVTRTGESVLLADATESADFGADPYVQATGVRSVLCLPAQHRGQIRAVLYLEHRAVTNAFTVQRREALTILAAQAAVSLENARLYASLEEKVRRRTEELAEKNRRLEQTTSEILDSLRYAERIQRAILPTPEEFTQCIIEHFVFWRPRDIVSGDFYWLYGGKPPGGQARWLAVVDCTGHGVPGALMAMIGNELLNQIVIERGIESPAAALDTLDASIRAAFRHDARQDGQRDGMDVALCRLDADGSVTFAGAGRPLYIVERGVLREVRGDRGSIGSRIRQRRFTEQRLSLAPGAMLYLGSDGFADQNNPLGQRYGSRALKQLLAMVAPQPLPLQRQQIEQDFDQHRAGEPQRDDVTLVGVRLG</sequence>
<dbReference type="PANTHER" id="PTHR43642:SF1">
    <property type="entry name" value="HYBRID SIGNAL TRANSDUCTION HISTIDINE KINASE G"/>
    <property type="match status" value="1"/>
</dbReference>
<accession>A0ABX8BDE8</accession>
<organism evidence="3 4">
    <name type="scientific">Chloracidobacterium validum</name>
    <dbReference type="NCBI Taxonomy" id="2821543"/>
    <lineage>
        <taxon>Bacteria</taxon>
        <taxon>Pseudomonadati</taxon>
        <taxon>Acidobacteriota</taxon>
        <taxon>Terriglobia</taxon>
        <taxon>Terriglobales</taxon>
        <taxon>Acidobacteriaceae</taxon>
        <taxon>Chloracidobacterium</taxon>
    </lineage>
</organism>
<dbReference type="RefSeq" id="WP_211430600.1">
    <property type="nucleotide sequence ID" value="NZ_CP072649.1"/>
</dbReference>
<dbReference type="EMBL" id="CP072649">
    <property type="protein sequence ID" value="QUW04711.1"/>
    <property type="molecule type" value="Genomic_DNA"/>
</dbReference>
<dbReference type="InterPro" id="IPR003018">
    <property type="entry name" value="GAF"/>
</dbReference>
<dbReference type="InterPro" id="IPR011009">
    <property type="entry name" value="Kinase-like_dom_sf"/>
</dbReference>
<dbReference type="InterPro" id="IPR041664">
    <property type="entry name" value="AAA_16"/>
</dbReference>
<dbReference type="SMART" id="SM00065">
    <property type="entry name" value="GAF"/>
    <property type="match status" value="1"/>
</dbReference>